<feature type="region of interest" description="Disordered" evidence="1">
    <location>
        <begin position="39"/>
        <end position="190"/>
    </location>
</feature>
<feature type="signal peptide" evidence="2">
    <location>
        <begin position="1"/>
        <end position="30"/>
    </location>
</feature>
<gene>
    <name evidence="3" type="ORF">RB636_15405</name>
</gene>
<dbReference type="PROSITE" id="PS51257">
    <property type="entry name" value="PROKAR_LIPOPROTEIN"/>
    <property type="match status" value="1"/>
</dbReference>
<sequence>MRAPFLPRASPVPRVLLSAAALFLAALLSACGSDDGRGHAALGAAGPADDRSPTGPVPPHDGITLTPLDGDGAPATGNGPPPYASPSPTDSGTPTAPGPGAAPPTAPRSHDSGSNRVTGRDTVSTPGTQPGPPGSPPGPPSEGPPQQPPAQPPAPGPSPRPRPTPTPTPTRTPQPNTPPHLTTGPVNRTGADVRWCENISLTLRNTGDRPVTSGTVTFGTHIIGALGIDWATRTSTHPLPTPITGHTHRTATWRVCVSAWRVPLGMHIETRDVEVDWR</sequence>
<keyword evidence="4" id="KW-1185">Reference proteome</keyword>
<feature type="compositionally biased region" description="Pro residues" evidence="1">
    <location>
        <begin position="129"/>
        <end position="178"/>
    </location>
</feature>
<evidence type="ECO:0000256" key="2">
    <source>
        <dbReference type="SAM" id="SignalP"/>
    </source>
</evidence>
<comment type="caution">
    <text evidence="3">The sequence shown here is derived from an EMBL/GenBank/DDBJ whole genome shotgun (WGS) entry which is preliminary data.</text>
</comment>
<organism evidence="3 4">
    <name type="scientific">Streptomyces chrestomyceticus</name>
    <dbReference type="NCBI Taxonomy" id="68185"/>
    <lineage>
        <taxon>Bacteria</taxon>
        <taxon>Bacillati</taxon>
        <taxon>Actinomycetota</taxon>
        <taxon>Actinomycetes</taxon>
        <taxon>Kitasatosporales</taxon>
        <taxon>Streptomycetaceae</taxon>
        <taxon>Streptomyces</taxon>
    </lineage>
</organism>
<evidence type="ECO:0000256" key="1">
    <source>
        <dbReference type="SAM" id="MobiDB-lite"/>
    </source>
</evidence>
<feature type="compositionally biased region" description="Pro residues" evidence="1">
    <location>
        <begin position="96"/>
        <end position="106"/>
    </location>
</feature>
<feature type="chain" id="PRO_5046552294" description="Secreted protein" evidence="2">
    <location>
        <begin position="31"/>
        <end position="278"/>
    </location>
</feature>
<name>A0ABU7WSX0_9ACTN</name>
<dbReference type="EMBL" id="JAVFKM010000006">
    <property type="protein sequence ID" value="MEF3114557.1"/>
    <property type="molecule type" value="Genomic_DNA"/>
</dbReference>
<keyword evidence="2" id="KW-0732">Signal</keyword>
<evidence type="ECO:0000313" key="4">
    <source>
        <dbReference type="Proteomes" id="UP001348265"/>
    </source>
</evidence>
<accession>A0ABU7WSX0</accession>
<feature type="compositionally biased region" description="Low complexity" evidence="1">
    <location>
        <begin position="86"/>
        <end position="95"/>
    </location>
</feature>
<dbReference type="RefSeq" id="WP_331786977.1">
    <property type="nucleotide sequence ID" value="NZ_JAVFKM010000006.1"/>
</dbReference>
<reference evidence="3 4" key="1">
    <citation type="submission" date="2023-08" db="EMBL/GenBank/DDBJ databases">
        <authorList>
            <person name="Sharma P."/>
            <person name="Verma V."/>
            <person name="Mohan M.K."/>
            <person name="Dubey A.K."/>
        </authorList>
    </citation>
    <scope>NUCLEOTIDE SEQUENCE [LARGE SCALE GENOMIC DNA]</scope>
    <source>
        <strain evidence="3 4">ADP4</strain>
    </source>
</reference>
<feature type="compositionally biased region" description="Polar residues" evidence="1">
    <location>
        <begin position="114"/>
        <end position="124"/>
    </location>
</feature>
<evidence type="ECO:0000313" key="3">
    <source>
        <dbReference type="EMBL" id="MEF3114557.1"/>
    </source>
</evidence>
<proteinExistence type="predicted"/>
<evidence type="ECO:0008006" key="5">
    <source>
        <dbReference type="Google" id="ProtNLM"/>
    </source>
</evidence>
<dbReference type="Proteomes" id="UP001348265">
    <property type="component" value="Unassembled WGS sequence"/>
</dbReference>
<protein>
    <recommendedName>
        <fullName evidence="5">Secreted protein</fullName>
    </recommendedName>
</protein>